<name>A0ABP1C5Y8_9GAMM</name>
<feature type="domain" description="BON" evidence="1">
    <location>
        <begin position="76"/>
        <end position="139"/>
    </location>
</feature>
<dbReference type="InterPro" id="IPR007055">
    <property type="entry name" value="BON_dom"/>
</dbReference>
<sequence length="222" mass="24155">MNRGTTVAGAVLGAALMYLFDPDRGRQRRALLRDKAASGLNSVRAAAAVTQRDLWNRASGLIAELWAQLTSGPVPDDVLLRRIRSHLGRVVSHPRLIEVSVHNGRAVLSGPVLAHEHLPLYRCVRSVRGVTGVEDRLEVHEAAENFPVLRGGVPRRWVKPDILQEQWAPATRLIVGTTGGTLALNALRQRTPLQVLLGLVGSALCVEALSRGTPRRRPGPSR</sequence>
<proteinExistence type="predicted"/>
<dbReference type="Pfam" id="PF04972">
    <property type="entry name" value="BON"/>
    <property type="match status" value="1"/>
</dbReference>
<dbReference type="Proteomes" id="UP001497493">
    <property type="component" value="Chromosome"/>
</dbReference>
<keyword evidence="3" id="KW-1185">Reference proteome</keyword>
<protein>
    <submittedName>
        <fullName evidence="2">BON domain-containing protein</fullName>
    </submittedName>
</protein>
<gene>
    <name evidence="2" type="ORF">MECH1_V1_0755</name>
</gene>
<evidence type="ECO:0000313" key="2">
    <source>
        <dbReference type="EMBL" id="CAL1239531.1"/>
    </source>
</evidence>
<dbReference type="RefSeq" id="WP_348759076.1">
    <property type="nucleotide sequence ID" value="NZ_OZ026884.1"/>
</dbReference>
<reference evidence="2 3" key="1">
    <citation type="submission" date="2024-04" db="EMBL/GenBank/DDBJ databases">
        <authorList>
            <person name="Cremers G."/>
        </authorList>
    </citation>
    <scope>NUCLEOTIDE SEQUENCE [LARGE SCALE GENOMIC DNA]</scope>
    <source>
        <strain evidence="2">MeCH1-AG</strain>
    </source>
</reference>
<accession>A0ABP1C5Y8</accession>
<dbReference type="EMBL" id="OZ026884">
    <property type="protein sequence ID" value="CAL1239531.1"/>
    <property type="molecule type" value="Genomic_DNA"/>
</dbReference>
<evidence type="ECO:0000313" key="3">
    <source>
        <dbReference type="Proteomes" id="UP001497493"/>
    </source>
</evidence>
<evidence type="ECO:0000259" key="1">
    <source>
        <dbReference type="Pfam" id="PF04972"/>
    </source>
</evidence>
<dbReference type="Gene3D" id="3.30.1340.30">
    <property type="match status" value="1"/>
</dbReference>
<organism evidence="2 3">
    <name type="scientific">Candidatus Methylocalor cossyra</name>
    <dbReference type="NCBI Taxonomy" id="3108543"/>
    <lineage>
        <taxon>Bacteria</taxon>
        <taxon>Pseudomonadati</taxon>
        <taxon>Pseudomonadota</taxon>
        <taxon>Gammaproteobacteria</taxon>
        <taxon>Methylococcales</taxon>
        <taxon>Methylococcaceae</taxon>
        <taxon>Candidatus Methylocalor</taxon>
    </lineage>
</organism>